<dbReference type="NCBIfam" id="TIGR00666">
    <property type="entry name" value="PBP4"/>
    <property type="match status" value="1"/>
</dbReference>
<dbReference type="RefSeq" id="WP_344803775.1">
    <property type="nucleotide sequence ID" value="NZ_BAABAB010000014.1"/>
</dbReference>
<evidence type="ECO:0000313" key="5">
    <source>
        <dbReference type="Proteomes" id="UP001501490"/>
    </source>
</evidence>
<dbReference type="Pfam" id="PF02113">
    <property type="entry name" value="Peptidase_S13"/>
    <property type="match status" value="1"/>
</dbReference>
<keyword evidence="2" id="KW-0378">Hydrolase</keyword>
<feature type="chain" id="PRO_5045595360" evidence="3">
    <location>
        <begin position="21"/>
        <end position="492"/>
    </location>
</feature>
<name>A0ABP6ZSU8_9ACTN</name>
<dbReference type="InterPro" id="IPR012338">
    <property type="entry name" value="Beta-lactam/transpept-like"/>
</dbReference>
<dbReference type="SUPFAM" id="SSF56601">
    <property type="entry name" value="beta-lactamase/transpeptidase-like"/>
    <property type="match status" value="1"/>
</dbReference>
<accession>A0ABP6ZSU8</accession>
<dbReference type="PRINTS" id="PR00922">
    <property type="entry name" value="DADACBPTASE3"/>
</dbReference>
<keyword evidence="4" id="KW-0645">Protease</keyword>
<comment type="similarity">
    <text evidence="1">Belongs to the peptidase S13 family.</text>
</comment>
<dbReference type="InterPro" id="IPR000667">
    <property type="entry name" value="Peptidase_S13"/>
</dbReference>
<keyword evidence="3" id="KW-0732">Signal</keyword>
<evidence type="ECO:0000313" key="4">
    <source>
        <dbReference type="EMBL" id="GAA3617071.1"/>
    </source>
</evidence>
<dbReference type="Proteomes" id="UP001501490">
    <property type="component" value="Unassembled WGS sequence"/>
</dbReference>
<comment type="caution">
    <text evidence="4">The sequence shown here is derived from an EMBL/GenBank/DDBJ whole genome shotgun (WGS) entry which is preliminary data.</text>
</comment>
<proteinExistence type="inferred from homology"/>
<dbReference type="GO" id="GO:0004180">
    <property type="term" value="F:carboxypeptidase activity"/>
    <property type="evidence" value="ECO:0007669"/>
    <property type="project" value="UniProtKB-KW"/>
</dbReference>
<organism evidence="4 5">
    <name type="scientific">Microlunatus ginsengisoli</name>
    <dbReference type="NCBI Taxonomy" id="363863"/>
    <lineage>
        <taxon>Bacteria</taxon>
        <taxon>Bacillati</taxon>
        <taxon>Actinomycetota</taxon>
        <taxon>Actinomycetes</taxon>
        <taxon>Propionibacteriales</taxon>
        <taxon>Propionibacteriaceae</taxon>
        <taxon>Microlunatus</taxon>
    </lineage>
</organism>
<feature type="signal peptide" evidence="3">
    <location>
        <begin position="1"/>
        <end position="20"/>
    </location>
</feature>
<evidence type="ECO:0000256" key="2">
    <source>
        <dbReference type="ARBA" id="ARBA00022801"/>
    </source>
</evidence>
<dbReference type="Gene3D" id="3.50.80.20">
    <property type="entry name" value="D-Ala-D-Ala carboxypeptidase C, peptidase S13"/>
    <property type="match status" value="1"/>
</dbReference>
<dbReference type="Gene3D" id="3.40.710.10">
    <property type="entry name" value="DD-peptidase/beta-lactamase superfamily"/>
    <property type="match status" value="2"/>
</dbReference>
<dbReference type="PANTHER" id="PTHR30023:SF0">
    <property type="entry name" value="PENICILLIN-SENSITIVE CARBOXYPEPTIDASE A"/>
    <property type="match status" value="1"/>
</dbReference>
<sequence>MPPRFRASLIMVVLGGLALAGPTGPVVPATAAAKDPALSSKLAKVLADSRVKKATTAAVVYDATLGAEIYGYHPTRATTPASNTKIVTAVAAMHVLGPTYRFKTEVIRRAPVVDGVVDGRLYLKGYGDPTARVSDYAALAKKIKAAGIKRFTGRLVVDGTWFDSARYNPHWSKSYASAYYAAPITALTVAPNSDYDAGTIYVRYQPGKKGKPAKISFSPAAAAKVVKIVNRSTSGGNTNTVKISRTYGTNKITVSGRVPTNRGTSSVQITVDRPELYAGAVLRAELAKVGVSVAGSTMIATTPATGRHLIGRDTSMQLSSMLKPFLKYSNNMHAEALTKAMSRKSGGKGTWAGGIAQTRTYLTSLGVPLAGVVLVDGSGLSRATKLTPRALTSTLAAVRNERWFGSFYAALPVAGNAKRSVGGTLRYRMTNTRAANNAHAKTGSLTGVTGLSGYVRGRNGHLYVFSMLSQYSRTSPRPVENTLVVTLANWNG</sequence>
<reference evidence="5" key="1">
    <citation type="journal article" date="2019" name="Int. J. Syst. Evol. Microbiol.">
        <title>The Global Catalogue of Microorganisms (GCM) 10K type strain sequencing project: providing services to taxonomists for standard genome sequencing and annotation.</title>
        <authorList>
            <consortium name="The Broad Institute Genomics Platform"/>
            <consortium name="The Broad Institute Genome Sequencing Center for Infectious Disease"/>
            <person name="Wu L."/>
            <person name="Ma J."/>
        </authorList>
    </citation>
    <scope>NUCLEOTIDE SEQUENCE [LARGE SCALE GENOMIC DNA]</scope>
    <source>
        <strain evidence="5">JCM 16929</strain>
    </source>
</reference>
<keyword evidence="5" id="KW-1185">Reference proteome</keyword>
<protein>
    <submittedName>
        <fullName evidence="4">D-alanyl-D-alanine carboxypeptidase/D-alanyl-D-alanine-endopeptidase</fullName>
    </submittedName>
</protein>
<gene>
    <name evidence="4" type="primary">dacB_2</name>
    <name evidence="4" type="ORF">GCM10022236_18970</name>
</gene>
<dbReference type="PANTHER" id="PTHR30023">
    <property type="entry name" value="D-ALANYL-D-ALANINE CARBOXYPEPTIDASE"/>
    <property type="match status" value="1"/>
</dbReference>
<evidence type="ECO:0000256" key="3">
    <source>
        <dbReference type="SAM" id="SignalP"/>
    </source>
</evidence>
<dbReference type="EMBL" id="BAABAB010000014">
    <property type="protein sequence ID" value="GAA3617071.1"/>
    <property type="molecule type" value="Genomic_DNA"/>
</dbReference>
<keyword evidence="4" id="KW-0121">Carboxypeptidase</keyword>
<evidence type="ECO:0000256" key="1">
    <source>
        <dbReference type="ARBA" id="ARBA00006096"/>
    </source>
</evidence>